<dbReference type="EMBL" id="JBBPBK010000005">
    <property type="protein sequence ID" value="KAK9284858.1"/>
    <property type="molecule type" value="Genomic_DNA"/>
</dbReference>
<keyword evidence="4 6" id="KW-0862">Zinc</keyword>
<comment type="subcellular location">
    <subcellularLocation>
        <location evidence="6">Nucleus</location>
    </subcellularLocation>
</comment>
<dbReference type="PANTHER" id="PTHR31669">
    <property type="entry name" value="PROTEIN FAR1-RELATED SEQUENCE 10-RELATED"/>
    <property type="match status" value="1"/>
</dbReference>
<dbReference type="GO" id="GO:0008270">
    <property type="term" value="F:zinc ion binding"/>
    <property type="evidence" value="ECO:0007669"/>
    <property type="project" value="UniProtKB-UniRule"/>
</dbReference>
<dbReference type="GO" id="GO:0005634">
    <property type="term" value="C:nucleus"/>
    <property type="evidence" value="ECO:0007669"/>
    <property type="project" value="UniProtKB-SubCell"/>
</dbReference>
<evidence type="ECO:0000256" key="4">
    <source>
        <dbReference type="ARBA" id="ARBA00022833"/>
    </source>
</evidence>
<comment type="caution">
    <text evidence="8">The sequence shown here is derived from an EMBL/GenBank/DDBJ whole genome shotgun (WGS) entry which is preliminary data.</text>
</comment>
<dbReference type="Proteomes" id="UP001415857">
    <property type="component" value="Unassembled WGS sequence"/>
</dbReference>
<dbReference type="Pfam" id="PF04434">
    <property type="entry name" value="SWIM"/>
    <property type="match status" value="1"/>
</dbReference>
<keyword evidence="9" id="KW-1185">Reference proteome</keyword>
<dbReference type="PANTHER" id="PTHR31669:SF302">
    <property type="entry name" value="PROTEIN FAR1-RELATED SEQUENCE"/>
    <property type="match status" value="1"/>
</dbReference>
<evidence type="ECO:0000256" key="2">
    <source>
        <dbReference type="ARBA" id="ARBA00022723"/>
    </source>
</evidence>
<dbReference type="SMART" id="SM00575">
    <property type="entry name" value="ZnF_PMZ"/>
    <property type="match status" value="1"/>
</dbReference>
<dbReference type="PROSITE" id="PS50966">
    <property type="entry name" value="ZF_SWIM"/>
    <property type="match status" value="1"/>
</dbReference>
<dbReference type="InterPro" id="IPR031052">
    <property type="entry name" value="FHY3/FAR1"/>
</dbReference>
<reference evidence="8 9" key="1">
    <citation type="journal article" date="2024" name="Plant J.">
        <title>Genome sequences and population genomics reveal climatic adaptation and genomic divergence between two closely related sweetgum species.</title>
        <authorList>
            <person name="Xu W.Q."/>
            <person name="Ren C.Q."/>
            <person name="Zhang X.Y."/>
            <person name="Comes H.P."/>
            <person name="Liu X.H."/>
            <person name="Li Y.G."/>
            <person name="Kettle C.J."/>
            <person name="Jalonen R."/>
            <person name="Gaisberger H."/>
            <person name="Ma Y.Z."/>
            <person name="Qiu Y.X."/>
        </authorList>
    </citation>
    <scope>NUCLEOTIDE SEQUENCE [LARGE SCALE GENOMIC DNA]</scope>
    <source>
        <strain evidence="8">Hangzhou</strain>
    </source>
</reference>
<keyword evidence="3 5" id="KW-0863">Zinc-finger</keyword>
<sequence>MLRIPFALENQMVDVYTCAIFENFQVELWESMKCGGIVKVDDEIQTIYEVQRHVLDMEEASRSKMQKELPDRLRVIVEDKKSDIVSCSCKNFEWEGIPCRHMLHYLIFRKQYTKLSSKYILKRWTKGAKSVKLMKGSGVNMEDGGDRGLLVWRNELY</sequence>
<evidence type="ECO:0000313" key="8">
    <source>
        <dbReference type="EMBL" id="KAK9284858.1"/>
    </source>
</evidence>
<keyword evidence="6" id="KW-0539">Nucleus</keyword>
<dbReference type="AlphaFoldDB" id="A0AAP0X466"/>
<evidence type="ECO:0000313" key="9">
    <source>
        <dbReference type="Proteomes" id="UP001415857"/>
    </source>
</evidence>
<proteinExistence type="inferred from homology"/>
<dbReference type="InterPro" id="IPR007527">
    <property type="entry name" value="Znf_SWIM"/>
</dbReference>
<dbReference type="InterPro" id="IPR006564">
    <property type="entry name" value="Znf_PMZ"/>
</dbReference>
<dbReference type="GO" id="GO:0006355">
    <property type="term" value="P:regulation of DNA-templated transcription"/>
    <property type="evidence" value="ECO:0007669"/>
    <property type="project" value="UniProtKB-UniRule"/>
</dbReference>
<evidence type="ECO:0000256" key="6">
    <source>
        <dbReference type="RuleBase" id="RU367018"/>
    </source>
</evidence>
<accession>A0AAP0X466</accession>
<keyword evidence="2 6" id="KW-0479">Metal-binding</keyword>
<feature type="domain" description="SWIM-type" evidence="7">
    <location>
        <begin position="73"/>
        <end position="110"/>
    </location>
</feature>
<evidence type="ECO:0000259" key="7">
    <source>
        <dbReference type="PROSITE" id="PS50966"/>
    </source>
</evidence>
<protein>
    <recommendedName>
        <fullName evidence="6">Protein FAR1-RELATED SEQUENCE</fullName>
    </recommendedName>
</protein>
<name>A0AAP0X466_LIQFO</name>
<gene>
    <name evidence="8" type="ORF">L1049_024038</name>
</gene>
<evidence type="ECO:0000256" key="5">
    <source>
        <dbReference type="PROSITE-ProRule" id="PRU00325"/>
    </source>
</evidence>
<organism evidence="8 9">
    <name type="scientific">Liquidambar formosana</name>
    <name type="common">Formosan gum</name>
    <dbReference type="NCBI Taxonomy" id="63359"/>
    <lineage>
        <taxon>Eukaryota</taxon>
        <taxon>Viridiplantae</taxon>
        <taxon>Streptophyta</taxon>
        <taxon>Embryophyta</taxon>
        <taxon>Tracheophyta</taxon>
        <taxon>Spermatophyta</taxon>
        <taxon>Magnoliopsida</taxon>
        <taxon>eudicotyledons</taxon>
        <taxon>Gunneridae</taxon>
        <taxon>Pentapetalae</taxon>
        <taxon>Saxifragales</taxon>
        <taxon>Altingiaceae</taxon>
        <taxon>Liquidambar</taxon>
    </lineage>
</organism>
<evidence type="ECO:0000256" key="1">
    <source>
        <dbReference type="ARBA" id="ARBA00005889"/>
    </source>
</evidence>
<evidence type="ECO:0000256" key="3">
    <source>
        <dbReference type="ARBA" id="ARBA00022771"/>
    </source>
</evidence>
<comment type="function">
    <text evidence="6">Putative transcription activator involved in regulating light control of development.</text>
</comment>
<comment type="similarity">
    <text evidence="1 6">Belongs to the FHY3/FAR1 family.</text>
</comment>